<dbReference type="Proteomes" id="UP000017973">
    <property type="component" value="Unassembled WGS sequence"/>
</dbReference>
<keyword evidence="2" id="KW-1185">Reference proteome</keyword>
<evidence type="ECO:0000313" key="1">
    <source>
        <dbReference type="EMBL" id="EST53078.1"/>
    </source>
</evidence>
<gene>
    <name evidence="1" type="ORF">T458_19520</name>
</gene>
<accession>V6MCI8</accession>
<name>V6MCI8_9BACL</name>
<organism evidence="1 2">
    <name type="scientific">Brevibacillus panacihumi W25</name>
    <dbReference type="NCBI Taxonomy" id="1408254"/>
    <lineage>
        <taxon>Bacteria</taxon>
        <taxon>Bacillati</taxon>
        <taxon>Bacillota</taxon>
        <taxon>Bacilli</taxon>
        <taxon>Bacillales</taxon>
        <taxon>Paenibacillaceae</taxon>
        <taxon>Brevibacillus</taxon>
    </lineage>
</organism>
<protein>
    <submittedName>
        <fullName evidence="1">Uncharacterized protein</fullName>
    </submittedName>
</protein>
<dbReference type="AlphaFoldDB" id="V6MCI8"/>
<evidence type="ECO:0000313" key="2">
    <source>
        <dbReference type="Proteomes" id="UP000017973"/>
    </source>
</evidence>
<dbReference type="RefSeq" id="WP_023557719.1">
    <property type="nucleotide sequence ID" value="NZ_KI629785.1"/>
</dbReference>
<dbReference type="EMBL" id="AYJU01000017">
    <property type="protein sequence ID" value="EST53078.1"/>
    <property type="molecule type" value="Genomic_DNA"/>
</dbReference>
<proteinExistence type="predicted"/>
<comment type="caution">
    <text evidence="1">The sequence shown here is derived from an EMBL/GenBank/DDBJ whole genome shotgun (WGS) entry which is preliminary data.</text>
</comment>
<dbReference type="PATRIC" id="fig|1408254.3.peg.3825"/>
<dbReference type="HOGENOM" id="CLU_2680481_0_0_9"/>
<reference evidence="1 2" key="1">
    <citation type="journal article" date="2014" name="Genome Announc.">
        <title>Draft Genome Sequence of Brevibacillus panacihumi Strain W25, a Halotolerant Hydrocarbon-Degrading Bacterium.</title>
        <authorList>
            <person name="Wang X."/>
            <person name="Jin D."/>
            <person name="Zhou L."/>
            <person name="Wu L."/>
            <person name="An W."/>
            <person name="Chen Y."/>
            <person name="Zhao L."/>
        </authorList>
    </citation>
    <scope>NUCLEOTIDE SEQUENCE [LARGE SCALE GENOMIC DNA]</scope>
    <source>
        <strain evidence="1 2">W25</strain>
    </source>
</reference>
<sequence>MSAYRPVRRLNQYYQSNEGFKAWVKLNEKWFKENPEVFRQLLQNPNMVNLFMDLMVMNSAKIQKRLRKMRRNQR</sequence>
<dbReference type="OrthoDB" id="2469013at2"/>
<dbReference type="STRING" id="1408254.T458_19520"/>